<protein>
    <submittedName>
        <fullName evidence="1">Uncharacterized protein</fullName>
    </submittedName>
</protein>
<comment type="caution">
    <text evidence="1">The sequence shown here is derived from an EMBL/GenBank/DDBJ whole genome shotgun (WGS) entry which is preliminary data.</text>
</comment>
<sequence length="118" mass="13038">MTPAQAFVEGFHCSTAPSVPVVVANPFVPPPFVPQQAYLATLVSFSASKPRAWHPDFHHRLRPDVDRSHRSAQDMACICRRSCLSDEKLPPVNGAVLFASRIMKMLSHIAFNITVPSE</sequence>
<accession>A0A0V0RM03</accession>
<dbReference type="EMBL" id="JYDL01000129">
    <property type="protein sequence ID" value="KRX15510.1"/>
    <property type="molecule type" value="Genomic_DNA"/>
</dbReference>
<dbReference type="OrthoDB" id="10472742at2759"/>
<proteinExistence type="predicted"/>
<dbReference type="Proteomes" id="UP000054630">
    <property type="component" value="Unassembled WGS sequence"/>
</dbReference>
<dbReference type="AlphaFoldDB" id="A0A0V0RM03"/>
<keyword evidence="2" id="KW-1185">Reference proteome</keyword>
<reference evidence="1 2" key="1">
    <citation type="submission" date="2015-01" db="EMBL/GenBank/DDBJ databases">
        <title>Evolution of Trichinella species and genotypes.</title>
        <authorList>
            <person name="Korhonen P.K."/>
            <person name="Edoardo P."/>
            <person name="Giuseppe L.R."/>
            <person name="Gasser R.B."/>
        </authorList>
    </citation>
    <scope>NUCLEOTIDE SEQUENCE [LARGE SCALE GENOMIC DNA]</scope>
    <source>
        <strain evidence="1">ISS37</strain>
    </source>
</reference>
<name>A0A0V0RM03_9BILA</name>
<evidence type="ECO:0000313" key="1">
    <source>
        <dbReference type="EMBL" id="KRX15510.1"/>
    </source>
</evidence>
<gene>
    <name evidence="1" type="ORF">T07_9960</name>
</gene>
<organism evidence="1 2">
    <name type="scientific">Trichinella nelsoni</name>
    <dbReference type="NCBI Taxonomy" id="6336"/>
    <lineage>
        <taxon>Eukaryota</taxon>
        <taxon>Metazoa</taxon>
        <taxon>Ecdysozoa</taxon>
        <taxon>Nematoda</taxon>
        <taxon>Enoplea</taxon>
        <taxon>Dorylaimia</taxon>
        <taxon>Trichinellida</taxon>
        <taxon>Trichinellidae</taxon>
        <taxon>Trichinella</taxon>
    </lineage>
</organism>
<evidence type="ECO:0000313" key="2">
    <source>
        <dbReference type="Proteomes" id="UP000054630"/>
    </source>
</evidence>